<evidence type="ECO:0000313" key="1">
    <source>
        <dbReference type="EMBL" id="ODA09270.1"/>
    </source>
</evidence>
<evidence type="ECO:0000313" key="2">
    <source>
        <dbReference type="Proteomes" id="UP000094974"/>
    </source>
</evidence>
<gene>
    <name evidence="1" type="ORF">A7312_26755</name>
</gene>
<keyword evidence="2" id="KW-1185">Reference proteome</keyword>
<dbReference type="Proteomes" id="UP000094974">
    <property type="component" value="Unassembled WGS sequence"/>
</dbReference>
<sequence>MVLLVEMRFNNRDKVYTYLEEYSSDIKSQINKGRTINTLLKSYIFETSTQDSKLDIDQIFDIKDYSTNIVDEGMLRLLRGQETVGFVEKINNRFSVMHSIDSAQRSDSYTNALLKQTPLLDSLWISGKMFDLFWERIQKEHTPHRYIKMKFEFNGFFDNRSSKTRSLKDLENTTEEIYDDESITSITLVEELADLGRKIEGVRSFFSAFYAVGLLRFPSYVGKGGHDFYRNGKVTNRSESFLDHRIQIKRTIEKYQIITESIESKTWLNFDVYKDSNEGVKFHGSPVVFKFSRPLKDHVFINFVNFTFPTGKEPFRILGKPIWINDNKVHIYGTDIHLWQKVLLDLSKEEFIAILPRGTCGNTIHRLVTNIQRYLDPEVQVNIGDQSYEAFMRGTIEGSAKDE</sequence>
<dbReference type="InterPro" id="IPR058966">
    <property type="entry name" value="MJECL33-like"/>
</dbReference>
<proteinExistence type="predicted"/>
<comment type="caution">
    <text evidence="1">The sequence shown here is derived from an EMBL/GenBank/DDBJ whole genome shotgun (WGS) entry which is preliminary data.</text>
</comment>
<dbReference type="EMBL" id="LYND01000123">
    <property type="protein sequence ID" value="ODA09270.1"/>
    <property type="molecule type" value="Genomic_DNA"/>
</dbReference>
<name>A0ABX2ZE44_PAEPO</name>
<organism evidence="1 2">
    <name type="scientific">Paenibacillus polymyxa</name>
    <name type="common">Bacillus polymyxa</name>
    <dbReference type="NCBI Taxonomy" id="1406"/>
    <lineage>
        <taxon>Bacteria</taxon>
        <taxon>Bacillati</taxon>
        <taxon>Bacillota</taxon>
        <taxon>Bacilli</taxon>
        <taxon>Bacillales</taxon>
        <taxon>Paenibacillaceae</taxon>
        <taxon>Paenibacillus</taxon>
    </lineage>
</organism>
<dbReference type="Pfam" id="PF25924">
    <property type="entry name" value="MJECL33"/>
    <property type="match status" value="1"/>
</dbReference>
<reference evidence="2" key="1">
    <citation type="submission" date="2016-05" db="EMBL/GenBank/DDBJ databases">
        <title>Whole genome shotgun sequencing of cultured foodborne pathogen.</title>
        <authorList>
            <person name="Zheng J."/>
            <person name="Timme R."/>
            <person name="Allard M."/>
            <person name="Strain E."/>
            <person name="Luo Y."/>
            <person name="Brown E."/>
        </authorList>
    </citation>
    <scope>NUCLEOTIDE SEQUENCE [LARGE SCALE GENOMIC DNA]</scope>
    <source>
        <strain evidence="2">CFSAN034343</strain>
    </source>
</reference>
<accession>A0ABX2ZE44</accession>
<protein>
    <submittedName>
        <fullName evidence="1">Uncharacterized protein</fullName>
    </submittedName>
</protein>